<dbReference type="KEGG" id="dha:DEHA2G12122g"/>
<name>Q6BIB3_DEBHA</name>
<gene>
    <name evidence="4" type="ordered locus">DEHA2G12122g</name>
</gene>
<protein>
    <submittedName>
        <fullName evidence="4">DEHA2G12122p</fullName>
    </submittedName>
</protein>
<dbReference type="InParanoid" id="Q6BIB3"/>
<dbReference type="InterPro" id="IPR008936">
    <property type="entry name" value="Rho_GTPase_activation_prot"/>
</dbReference>
<dbReference type="PANTHER" id="PTHR15228:SF25">
    <property type="entry name" value="F-BAR DOMAIN-CONTAINING PROTEIN"/>
    <property type="match status" value="1"/>
</dbReference>
<dbReference type="RefSeq" id="XP_462058.2">
    <property type="nucleotide sequence ID" value="XM_462058.1"/>
</dbReference>
<dbReference type="GO" id="GO:0060237">
    <property type="term" value="P:regulation of fungal-type cell wall organization"/>
    <property type="evidence" value="ECO:0007669"/>
    <property type="project" value="TreeGrafter"/>
</dbReference>
<dbReference type="Pfam" id="PF00620">
    <property type="entry name" value="RhoGAP"/>
    <property type="match status" value="2"/>
</dbReference>
<dbReference type="AlphaFoldDB" id="Q6BIB3"/>
<feature type="compositionally biased region" description="Polar residues" evidence="2">
    <location>
        <begin position="457"/>
        <end position="474"/>
    </location>
</feature>
<feature type="region of interest" description="Disordered" evidence="2">
    <location>
        <begin position="26"/>
        <end position="103"/>
    </location>
</feature>
<reference evidence="4 5" key="1">
    <citation type="journal article" date="2004" name="Nature">
        <title>Genome evolution in yeasts.</title>
        <authorList>
            <consortium name="Genolevures"/>
            <person name="Dujon B."/>
            <person name="Sherman D."/>
            <person name="Fischer G."/>
            <person name="Durrens P."/>
            <person name="Casaregola S."/>
            <person name="Lafontaine I."/>
            <person name="de Montigny J."/>
            <person name="Marck C."/>
            <person name="Neuveglise C."/>
            <person name="Talla E."/>
            <person name="Goffard N."/>
            <person name="Frangeul L."/>
            <person name="Aigle M."/>
            <person name="Anthouard V."/>
            <person name="Babour A."/>
            <person name="Barbe V."/>
            <person name="Barnay S."/>
            <person name="Blanchin S."/>
            <person name="Beckerich J.M."/>
            <person name="Beyne E."/>
            <person name="Bleykasten C."/>
            <person name="Boisrame A."/>
            <person name="Boyer J."/>
            <person name="Cattolico L."/>
            <person name="Confanioleri F."/>
            <person name="de Daruvar A."/>
            <person name="Despons L."/>
            <person name="Fabre E."/>
            <person name="Fairhead C."/>
            <person name="Ferry-Dumazet H."/>
            <person name="Groppi A."/>
            <person name="Hantraye F."/>
            <person name="Hennequin C."/>
            <person name="Jauniaux N."/>
            <person name="Joyet P."/>
            <person name="Kachouri R."/>
            <person name="Kerrest A."/>
            <person name="Koszul R."/>
            <person name="Lemaire M."/>
            <person name="Lesur I."/>
            <person name="Ma L."/>
            <person name="Muller H."/>
            <person name="Nicaud J.M."/>
            <person name="Nikolski M."/>
            <person name="Oztas S."/>
            <person name="Ozier-Kalogeropoulos O."/>
            <person name="Pellenz S."/>
            <person name="Potier S."/>
            <person name="Richard G.F."/>
            <person name="Straub M.L."/>
            <person name="Suleau A."/>
            <person name="Swennene D."/>
            <person name="Tekaia F."/>
            <person name="Wesolowski-Louvel M."/>
            <person name="Westhof E."/>
            <person name="Wirth B."/>
            <person name="Zeniou-Meyer M."/>
            <person name="Zivanovic I."/>
            <person name="Bolotin-Fukuhara M."/>
            <person name="Thierry A."/>
            <person name="Bouchier C."/>
            <person name="Caudron B."/>
            <person name="Scarpelli C."/>
            <person name="Gaillardin C."/>
            <person name="Weissenbach J."/>
            <person name="Wincker P."/>
            <person name="Souciet J.L."/>
        </authorList>
    </citation>
    <scope>NUCLEOTIDE SEQUENCE [LARGE SCALE GENOMIC DNA]</scope>
    <source>
        <strain evidence="5">ATCC 36239 / CBS 767 / BCRC 21394 / JCM 1990 / NBRC 0083 / IGC 2968</strain>
    </source>
</reference>
<dbReference type="PANTHER" id="PTHR15228">
    <property type="entry name" value="SPERMATHECAL PHYSIOLOGY VARIANT"/>
    <property type="match status" value="1"/>
</dbReference>
<organism evidence="4 5">
    <name type="scientific">Debaryomyces hansenii (strain ATCC 36239 / CBS 767 / BCRC 21394 / JCM 1990 / NBRC 0083 / IGC 2968)</name>
    <name type="common">Yeast</name>
    <name type="synonym">Torulaspora hansenii</name>
    <dbReference type="NCBI Taxonomy" id="284592"/>
    <lineage>
        <taxon>Eukaryota</taxon>
        <taxon>Fungi</taxon>
        <taxon>Dikarya</taxon>
        <taxon>Ascomycota</taxon>
        <taxon>Saccharomycotina</taxon>
        <taxon>Pichiomycetes</taxon>
        <taxon>Debaryomycetaceae</taxon>
        <taxon>Debaryomyces</taxon>
    </lineage>
</organism>
<feature type="compositionally biased region" description="Polar residues" evidence="2">
    <location>
        <begin position="277"/>
        <end position="313"/>
    </location>
</feature>
<feature type="compositionally biased region" description="Low complexity" evidence="2">
    <location>
        <begin position="88"/>
        <end position="99"/>
    </location>
</feature>
<feature type="compositionally biased region" description="Polar residues" evidence="2">
    <location>
        <begin position="510"/>
        <end position="522"/>
    </location>
</feature>
<keyword evidence="5" id="KW-1185">Reference proteome</keyword>
<feature type="domain" description="Rho-GAP" evidence="3">
    <location>
        <begin position="123"/>
        <end position="453"/>
    </location>
</feature>
<dbReference type="GO" id="GO:0005938">
    <property type="term" value="C:cell cortex"/>
    <property type="evidence" value="ECO:0007669"/>
    <property type="project" value="TreeGrafter"/>
</dbReference>
<sequence>MSHSSSPTNRNSIFGWVKNLKRGSLMSSDSVNDVPSDSDVFPVESRSPTKSINNSQTQVHSPHSHQEFLRPILHHKSRSTNNLNRVRSNSFNQSEKSSSIRQHRDSFLQHNPLVDENSKYFGVSLEEAIKQASAKISILTNEDSDHVLQYGKIPIVVAKCGVYLKANGLNIEGIFRVGGSSKRVKELQLIFNSPPDFGKKLNWDGYTVHDAASVLRRYLNALPEPLITLDLYESFREPLRKRQRIIHYMKYKAENPNKPYKKSTTDLSLNNDDKRTNANPELLSSNDSQPLTETNIGRFNKSNSSTSQGSQDVWDSKNASKSPSPSQPNPQSNSQSQADLSQAANRNNIDGKSKAKKLKNYTKLTKDIHDAIDEYKAMVDNLPNLSKQLLFYILDLLAMVQNNSSENLMPSRNLAAIFQPSILSHPSHDMDPIEYALSQLVVEFLIQYAYILLPNQNPAKSGTSRSKQVSSTSLDKAGQTDCESKQSHIPSREQYQQQQERNQLSQQSEDAASNLTSTSTTPLGMESSLLNKPAFKRYHSKSLSSSSNHEDLVGYQNNVNSKSLSIVDSDHDFEITDDENDDDTPEVDIKNSVISPDEFKFVTDGNHALDEANFTPNVSIVVSTPPVTVSNTKVE</sequence>
<dbReference type="eggNOG" id="KOG2710">
    <property type="taxonomic scope" value="Eukaryota"/>
</dbReference>
<dbReference type="Gene3D" id="1.10.555.10">
    <property type="entry name" value="Rho GTPase activation protein"/>
    <property type="match status" value="1"/>
</dbReference>
<dbReference type="SUPFAM" id="SSF48350">
    <property type="entry name" value="GTPase activation domain, GAP"/>
    <property type="match status" value="1"/>
</dbReference>
<feature type="region of interest" description="Disordered" evidence="2">
    <location>
        <begin position="255"/>
        <end position="354"/>
    </location>
</feature>
<evidence type="ECO:0000256" key="1">
    <source>
        <dbReference type="ARBA" id="ARBA00022468"/>
    </source>
</evidence>
<evidence type="ECO:0000313" key="5">
    <source>
        <dbReference type="Proteomes" id="UP000000599"/>
    </source>
</evidence>
<dbReference type="PROSITE" id="PS50238">
    <property type="entry name" value="RHOGAP"/>
    <property type="match status" value="1"/>
</dbReference>
<accession>Q6BIB3</accession>
<feature type="region of interest" description="Disordered" evidence="2">
    <location>
        <begin position="457"/>
        <end position="526"/>
    </location>
</feature>
<dbReference type="HOGENOM" id="CLU_016108_1_0_1"/>
<dbReference type="GO" id="GO:0007165">
    <property type="term" value="P:signal transduction"/>
    <property type="evidence" value="ECO:0007669"/>
    <property type="project" value="InterPro"/>
</dbReference>
<dbReference type="EMBL" id="CR382139">
    <property type="protein sequence ID" value="CAG90544.2"/>
    <property type="molecule type" value="Genomic_DNA"/>
</dbReference>
<feature type="compositionally biased region" description="Low complexity" evidence="2">
    <location>
        <begin position="492"/>
        <end position="509"/>
    </location>
</feature>
<evidence type="ECO:0000259" key="3">
    <source>
        <dbReference type="PROSITE" id="PS50238"/>
    </source>
</evidence>
<dbReference type="GeneID" id="2904969"/>
<dbReference type="InterPro" id="IPR051025">
    <property type="entry name" value="RhoGAP"/>
</dbReference>
<feature type="compositionally biased region" description="Polar residues" evidence="2">
    <location>
        <begin position="339"/>
        <end position="350"/>
    </location>
</feature>
<dbReference type="GO" id="GO:0005096">
    <property type="term" value="F:GTPase activator activity"/>
    <property type="evidence" value="ECO:0007669"/>
    <property type="project" value="UniProtKB-KW"/>
</dbReference>
<feature type="compositionally biased region" description="Polar residues" evidence="2">
    <location>
        <begin position="46"/>
        <end position="61"/>
    </location>
</feature>
<proteinExistence type="predicted"/>
<feature type="compositionally biased region" description="Low complexity" evidence="2">
    <location>
        <begin position="316"/>
        <end position="338"/>
    </location>
</feature>
<dbReference type="OMA" id="MDPIEYA"/>
<dbReference type="CDD" id="cd04396">
    <property type="entry name" value="RhoGAP_fSAC7_BAG7"/>
    <property type="match status" value="1"/>
</dbReference>
<feature type="compositionally biased region" description="Low complexity" evidence="2">
    <location>
        <begin position="27"/>
        <end position="45"/>
    </location>
</feature>
<keyword evidence="1" id="KW-0343">GTPase activation</keyword>
<dbReference type="FunCoup" id="Q6BIB3">
    <property type="interactions" value="109"/>
</dbReference>
<dbReference type="SMART" id="SM00324">
    <property type="entry name" value="RhoGAP"/>
    <property type="match status" value="1"/>
</dbReference>
<dbReference type="InterPro" id="IPR000198">
    <property type="entry name" value="RhoGAP_dom"/>
</dbReference>
<dbReference type="STRING" id="284592.Q6BIB3"/>
<evidence type="ECO:0000313" key="4">
    <source>
        <dbReference type="EMBL" id="CAG90544.2"/>
    </source>
</evidence>
<dbReference type="Proteomes" id="UP000000599">
    <property type="component" value="Chromosome G"/>
</dbReference>
<evidence type="ECO:0000256" key="2">
    <source>
        <dbReference type="SAM" id="MobiDB-lite"/>
    </source>
</evidence>
<dbReference type="OrthoDB" id="3196451at2759"/>